<dbReference type="PROSITE" id="PS51355">
    <property type="entry name" value="GLUTATHIONE_PEROXID_3"/>
    <property type="match status" value="1"/>
</dbReference>
<evidence type="ECO:0000256" key="2">
    <source>
        <dbReference type="ARBA" id="ARBA00020077"/>
    </source>
</evidence>
<dbReference type="PANTHER" id="PTHR11592:SF78">
    <property type="entry name" value="GLUTATHIONE PEROXIDASE"/>
    <property type="match status" value="1"/>
</dbReference>
<keyword evidence="4" id="KW-0560">Oxidoreductase</keyword>
<dbReference type="GO" id="GO:0034599">
    <property type="term" value="P:cellular response to oxidative stress"/>
    <property type="evidence" value="ECO:0007669"/>
    <property type="project" value="TreeGrafter"/>
</dbReference>
<organism evidence="5 6">
    <name type="scientific">Paenibacillus terrae (strain HPL-003)</name>
    <dbReference type="NCBI Taxonomy" id="985665"/>
    <lineage>
        <taxon>Bacteria</taxon>
        <taxon>Bacillati</taxon>
        <taxon>Bacillota</taxon>
        <taxon>Bacilli</taxon>
        <taxon>Bacillales</taxon>
        <taxon>Paenibacillaceae</taxon>
        <taxon>Paenibacillus</taxon>
    </lineage>
</organism>
<dbReference type="Proteomes" id="UP000005876">
    <property type="component" value="Chromosome"/>
</dbReference>
<evidence type="ECO:0000256" key="3">
    <source>
        <dbReference type="ARBA" id="ARBA00022559"/>
    </source>
</evidence>
<reference evidence="5 6" key="3">
    <citation type="journal article" date="2012" name="J. Bacteriol.">
        <title>Genome Sequence of Paenibacillus terrae HPL-003, a Xylanase-Producing Bacterium Isolated from Soil Found in Forest Residue.</title>
        <authorList>
            <person name="Shin S.H."/>
            <person name="Kim S."/>
            <person name="Kim J.Y."/>
            <person name="Song H.Y."/>
            <person name="Cho S.J."/>
            <person name="Kim D.R."/>
            <person name="Lee K.I."/>
            <person name="Lim H.K."/>
            <person name="Park N.J."/>
            <person name="Hwang I.T."/>
            <person name="Yang K.S."/>
        </authorList>
    </citation>
    <scope>NUCLEOTIDE SEQUENCE [LARGE SCALE GENOMIC DNA]</scope>
    <source>
        <strain evidence="5 6">HPL-003</strain>
    </source>
</reference>
<dbReference type="Gene3D" id="3.40.30.10">
    <property type="entry name" value="Glutaredoxin"/>
    <property type="match status" value="1"/>
</dbReference>
<evidence type="ECO:0000313" key="6">
    <source>
        <dbReference type="Proteomes" id="UP000005876"/>
    </source>
</evidence>
<dbReference type="PANTHER" id="PTHR11592">
    <property type="entry name" value="GLUTATHIONE PEROXIDASE"/>
    <property type="match status" value="1"/>
</dbReference>
<dbReference type="KEGG" id="pta:HPL003_22970"/>
<reference evidence="6" key="1">
    <citation type="submission" date="2011-11" db="EMBL/GenBank/DDBJ databases">
        <title>Complete sequence of Paenibacillus terrae HPL-003.</title>
        <authorList>
            <person name="Shin S.H."/>
            <person name="Kim S."/>
            <person name="Kim J.Y."/>
        </authorList>
    </citation>
    <scope>NUCLEOTIDE SEQUENCE [LARGE SCALE GENOMIC DNA]</scope>
    <source>
        <strain evidence="6">HPL-003</strain>
    </source>
</reference>
<evidence type="ECO:0000256" key="1">
    <source>
        <dbReference type="ARBA" id="ARBA00006926"/>
    </source>
</evidence>
<dbReference type="SUPFAM" id="SSF52833">
    <property type="entry name" value="Thioredoxin-like"/>
    <property type="match status" value="1"/>
</dbReference>
<dbReference type="Pfam" id="PF00255">
    <property type="entry name" value="GSHPx"/>
    <property type="match status" value="1"/>
</dbReference>
<gene>
    <name evidence="5" type="ordered locus">HPL003_22970</name>
</gene>
<dbReference type="AlphaFoldDB" id="G7VRD7"/>
<accession>G7VRD7</accession>
<proteinExistence type="inferred from homology"/>
<dbReference type="InterPro" id="IPR000889">
    <property type="entry name" value="Glutathione_peroxidase"/>
</dbReference>
<evidence type="ECO:0000256" key="4">
    <source>
        <dbReference type="ARBA" id="ARBA00023002"/>
    </source>
</evidence>
<protein>
    <recommendedName>
        <fullName evidence="2">Glutathione peroxidase homolog BsaA</fullName>
    </recommendedName>
</protein>
<dbReference type="STRING" id="985665.HPL003_22970"/>
<reference key="2">
    <citation type="submission" date="2011-11" db="EMBL/GenBank/DDBJ databases">
        <authorList>
            <person name="Shin S.H."/>
            <person name="Kim S."/>
            <person name="Kim J.Y."/>
        </authorList>
    </citation>
    <scope>NUCLEOTIDE SEQUENCE</scope>
    <source>
        <strain>HPL-003</strain>
    </source>
</reference>
<dbReference type="InterPro" id="IPR036249">
    <property type="entry name" value="Thioredoxin-like_sf"/>
</dbReference>
<dbReference type="EMBL" id="CP003107">
    <property type="protein sequence ID" value="AET61316.1"/>
    <property type="molecule type" value="Genomic_DNA"/>
</dbReference>
<evidence type="ECO:0000313" key="5">
    <source>
        <dbReference type="EMBL" id="AET61316.1"/>
    </source>
</evidence>
<sequence length="98" mass="11278">MILGFSCNQFADQEPDSNDSVHTFCTLNYGVAFPMFQKVDVRDKQAHPLFTYLASSLPFEGFDETHSVAKILIPLIHELHPEYLAEDFDQMEFHKIPD</sequence>
<dbReference type="eggNOG" id="COG0386">
    <property type="taxonomic scope" value="Bacteria"/>
</dbReference>
<dbReference type="HOGENOM" id="CLU_2331145_0_0_9"/>
<dbReference type="GO" id="GO:0004601">
    <property type="term" value="F:peroxidase activity"/>
    <property type="evidence" value="ECO:0007669"/>
    <property type="project" value="UniProtKB-KW"/>
</dbReference>
<comment type="similarity">
    <text evidence="1">Belongs to the glutathione peroxidase family.</text>
</comment>
<keyword evidence="3 5" id="KW-0575">Peroxidase</keyword>
<name>G7VRD7_PAETH</name>